<name>A0ABR7F2B1_9FIRM</name>
<accession>A0ABR7F2B1</accession>
<keyword evidence="2" id="KW-1185">Reference proteome</keyword>
<protein>
    <recommendedName>
        <fullName evidence="3">CPXCG motif-containing cysteine-rich protein</fullName>
    </recommendedName>
</protein>
<organism evidence="1 2">
    <name type="scientific">Eubacterium segne</name>
    <dbReference type="NCBI Taxonomy" id="2763045"/>
    <lineage>
        <taxon>Bacteria</taxon>
        <taxon>Bacillati</taxon>
        <taxon>Bacillota</taxon>
        <taxon>Clostridia</taxon>
        <taxon>Eubacteriales</taxon>
        <taxon>Eubacteriaceae</taxon>
        <taxon>Eubacterium</taxon>
    </lineage>
</organism>
<comment type="caution">
    <text evidence="1">The sequence shown here is derived from an EMBL/GenBank/DDBJ whole genome shotgun (WGS) entry which is preliminary data.</text>
</comment>
<evidence type="ECO:0000313" key="2">
    <source>
        <dbReference type="Proteomes" id="UP000597877"/>
    </source>
</evidence>
<proteinExistence type="predicted"/>
<gene>
    <name evidence="1" type="ORF">H8S00_05170</name>
</gene>
<dbReference type="RefSeq" id="WP_186840158.1">
    <property type="nucleotide sequence ID" value="NZ_JACOOZ010000003.1"/>
</dbReference>
<sequence length="54" mass="6154">MGYKIIIDENTSECPACGYRWDTNFGIVDLAFNEKEKCLCCPECEELIEDGDDN</sequence>
<dbReference type="Proteomes" id="UP000597877">
    <property type="component" value="Unassembled WGS sequence"/>
</dbReference>
<evidence type="ECO:0000313" key="1">
    <source>
        <dbReference type="EMBL" id="MBC5667377.1"/>
    </source>
</evidence>
<reference evidence="1 2" key="1">
    <citation type="submission" date="2020-08" db="EMBL/GenBank/DDBJ databases">
        <title>Genome public.</title>
        <authorList>
            <person name="Liu C."/>
            <person name="Sun Q."/>
        </authorList>
    </citation>
    <scope>NUCLEOTIDE SEQUENCE [LARGE SCALE GENOMIC DNA]</scope>
    <source>
        <strain evidence="1 2">BX4</strain>
    </source>
</reference>
<dbReference type="EMBL" id="JACOOZ010000003">
    <property type="protein sequence ID" value="MBC5667377.1"/>
    <property type="molecule type" value="Genomic_DNA"/>
</dbReference>
<evidence type="ECO:0008006" key="3">
    <source>
        <dbReference type="Google" id="ProtNLM"/>
    </source>
</evidence>